<dbReference type="InterPro" id="IPR026265">
    <property type="entry name" value="LptC"/>
</dbReference>
<dbReference type="PANTHER" id="PTHR37481:SF1">
    <property type="entry name" value="LIPOPOLYSACCHARIDE EXPORT SYSTEM PROTEIN LPTC"/>
    <property type="match status" value="1"/>
</dbReference>
<protein>
    <submittedName>
        <fullName evidence="6">LPS export ABC transporter periplasmic protein LptC</fullName>
    </submittedName>
</protein>
<keyword evidence="1" id="KW-1003">Cell membrane</keyword>
<dbReference type="OrthoDB" id="9811944at2"/>
<dbReference type="GO" id="GO:0015221">
    <property type="term" value="F:lipopolysaccharide transmembrane transporter activity"/>
    <property type="evidence" value="ECO:0007669"/>
    <property type="project" value="InterPro"/>
</dbReference>
<dbReference type="AlphaFoldDB" id="A0A2M9Y2Q4"/>
<accession>A0A2M9Y2Q4</accession>
<dbReference type="GO" id="GO:0017089">
    <property type="term" value="F:glycolipid transfer activity"/>
    <property type="evidence" value="ECO:0007669"/>
    <property type="project" value="TreeGrafter"/>
</dbReference>
<keyword evidence="5" id="KW-0472">Membrane</keyword>
<dbReference type="InterPro" id="IPR052363">
    <property type="entry name" value="LPS_export_LptC"/>
</dbReference>
<evidence type="ECO:0000256" key="2">
    <source>
        <dbReference type="ARBA" id="ARBA00022519"/>
    </source>
</evidence>
<dbReference type="Gene3D" id="2.60.450.10">
    <property type="entry name" value="Lipopolysaccharide (LPS) transport protein A like domain"/>
    <property type="match status" value="1"/>
</dbReference>
<evidence type="ECO:0000313" key="6">
    <source>
        <dbReference type="EMBL" id="TGK91654.1"/>
    </source>
</evidence>
<evidence type="ECO:0000256" key="3">
    <source>
        <dbReference type="ARBA" id="ARBA00022692"/>
    </source>
</evidence>
<proteinExistence type="predicted"/>
<dbReference type="InterPro" id="IPR010664">
    <property type="entry name" value="LipoPS_assembly_LptC-rel"/>
</dbReference>
<evidence type="ECO:0000313" key="7">
    <source>
        <dbReference type="Proteomes" id="UP000297891"/>
    </source>
</evidence>
<dbReference type="Pfam" id="PF06835">
    <property type="entry name" value="LptC"/>
    <property type="match status" value="1"/>
</dbReference>
<keyword evidence="7" id="KW-1185">Reference proteome</keyword>
<sequence>MMRRLVFFMFLLAIVSCKDKEYLRIEVEKESGSMVSMRNFSRSSYKESGELEWKLKGDESYIFPKENKTIVYGFEFKQLEKGNVTSAMTGDRGEINHSTKTVVLNGKVKLKTNDGKYIESESLTYNLEEKTLSSEDDVLVYSDGTTIRGKGLRADKSLNKFTIIQPKAVTVGGSNPLKDKP</sequence>
<evidence type="ECO:0000256" key="5">
    <source>
        <dbReference type="ARBA" id="ARBA00023136"/>
    </source>
</evidence>
<dbReference type="PROSITE" id="PS51257">
    <property type="entry name" value="PROKAR_LIPOPROTEIN"/>
    <property type="match status" value="1"/>
</dbReference>
<dbReference type="GO" id="GO:0005886">
    <property type="term" value="C:plasma membrane"/>
    <property type="evidence" value="ECO:0007669"/>
    <property type="project" value="InterPro"/>
</dbReference>
<comment type="caution">
    <text evidence="6">The sequence shown here is derived from an EMBL/GenBank/DDBJ whole genome shotgun (WGS) entry which is preliminary data.</text>
</comment>
<dbReference type="NCBIfam" id="TIGR04409">
    <property type="entry name" value="LptC_YrbK"/>
    <property type="match status" value="1"/>
</dbReference>
<reference evidence="6" key="1">
    <citation type="journal article" date="2019" name="PLoS Negl. Trop. Dis.">
        <title>Revisiting the worldwide diversity of Leptospira species in the environment.</title>
        <authorList>
            <person name="Vincent A.T."/>
            <person name="Schiettekatte O."/>
            <person name="Bourhy P."/>
            <person name="Veyrier F.J."/>
            <person name="Picardeau M."/>
        </authorList>
    </citation>
    <scope>NUCLEOTIDE SEQUENCE [LARGE SCALE GENOMIC DNA]</scope>
    <source>
        <strain evidence="6">201800277</strain>
    </source>
</reference>
<organism evidence="6 7">
    <name type="scientific">Leptospira brenneri</name>
    <dbReference type="NCBI Taxonomy" id="2023182"/>
    <lineage>
        <taxon>Bacteria</taxon>
        <taxon>Pseudomonadati</taxon>
        <taxon>Spirochaetota</taxon>
        <taxon>Spirochaetia</taxon>
        <taxon>Leptospirales</taxon>
        <taxon>Leptospiraceae</taxon>
        <taxon>Leptospira</taxon>
    </lineage>
</organism>
<dbReference type="Proteomes" id="UP000297891">
    <property type="component" value="Unassembled WGS sequence"/>
</dbReference>
<dbReference type="GO" id="GO:0030288">
    <property type="term" value="C:outer membrane-bounded periplasmic space"/>
    <property type="evidence" value="ECO:0007669"/>
    <property type="project" value="TreeGrafter"/>
</dbReference>
<evidence type="ECO:0000256" key="1">
    <source>
        <dbReference type="ARBA" id="ARBA00022475"/>
    </source>
</evidence>
<dbReference type="RefSeq" id="WP_100790098.1">
    <property type="nucleotide sequence ID" value="NZ_NPDQ01000003.1"/>
</dbReference>
<keyword evidence="2" id="KW-0997">Cell inner membrane</keyword>
<gene>
    <name evidence="6" type="primary">lptC</name>
    <name evidence="6" type="ORF">EHQ30_15730</name>
</gene>
<keyword evidence="4" id="KW-1133">Transmembrane helix</keyword>
<name>A0A2M9Y2Q4_9LEPT</name>
<keyword evidence="3" id="KW-0812">Transmembrane</keyword>
<dbReference type="PANTHER" id="PTHR37481">
    <property type="entry name" value="LIPOPOLYSACCHARIDE EXPORT SYSTEM PROTEIN LPTC"/>
    <property type="match status" value="1"/>
</dbReference>
<evidence type="ECO:0000256" key="4">
    <source>
        <dbReference type="ARBA" id="ARBA00022989"/>
    </source>
</evidence>
<dbReference type="EMBL" id="RQFP01000014">
    <property type="protein sequence ID" value="TGK91654.1"/>
    <property type="molecule type" value="Genomic_DNA"/>
</dbReference>